<proteinExistence type="predicted"/>
<dbReference type="EMBL" id="BMAT01004411">
    <property type="protein sequence ID" value="GFR72982.1"/>
    <property type="molecule type" value="Genomic_DNA"/>
</dbReference>
<dbReference type="InterPro" id="IPR036691">
    <property type="entry name" value="Endo/exonu/phosph_ase_sf"/>
</dbReference>
<name>A0AAV4FHS6_9GAST</name>
<evidence type="ECO:0000313" key="2">
    <source>
        <dbReference type="Proteomes" id="UP000762676"/>
    </source>
</evidence>
<dbReference type="AlphaFoldDB" id="A0AAV4FHS6"/>
<organism evidence="1 2">
    <name type="scientific">Elysia marginata</name>
    <dbReference type="NCBI Taxonomy" id="1093978"/>
    <lineage>
        <taxon>Eukaryota</taxon>
        <taxon>Metazoa</taxon>
        <taxon>Spiralia</taxon>
        <taxon>Lophotrochozoa</taxon>
        <taxon>Mollusca</taxon>
        <taxon>Gastropoda</taxon>
        <taxon>Heterobranchia</taxon>
        <taxon>Euthyneura</taxon>
        <taxon>Panpulmonata</taxon>
        <taxon>Sacoglossa</taxon>
        <taxon>Placobranchoidea</taxon>
        <taxon>Plakobranchidae</taxon>
        <taxon>Elysia</taxon>
    </lineage>
</organism>
<evidence type="ECO:0008006" key="3">
    <source>
        <dbReference type="Google" id="ProtNLM"/>
    </source>
</evidence>
<dbReference type="Proteomes" id="UP000762676">
    <property type="component" value="Unassembled WGS sequence"/>
</dbReference>
<dbReference type="PANTHER" id="PTHR36688:SF2">
    <property type="entry name" value="ENDONUCLEASE_EXONUCLEASE_PHOSPHATASE DOMAIN-CONTAINING PROTEIN"/>
    <property type="match status" value="1"/>
</dbReference>
<sequence>MSLFLLNSPEDPPTFYSRSLMATSTPDLVFATEDIVFKTTRQVMDQLEGSDHRPVLLGVEMNTTRTRWNYKKTNWDHFTSLTDELAVPINARGKKTNPLAKAITEVIIKSAKKAVPRGASKNYRRYWTEELEELENEVNVAGKEVEENPVV</sequence>
<gene>
    <name evidence="1" type="ORF">ElyMa_002126900</name>
</gene>
<dbReference type="PANTHER" id="PTHR36688">
    <property type="entry name" value="ENDO/EXONUCLEASE/PHOSPHATASE DOMAIN-CONTAINING PROTEIN"/>
    <property type="match status" value="1"/>
</dbReference>
<comment type="caution">
    <text evidence="1">The sequence shown here is derived from an EMBL/GenBank/DDBJ whole genome shotgun (WGS) entry which is preliminary data.</text>
</comment>
<reference evidence="1 2" key="1">
    <citation type="journal article" date="2021" name="Elife">
        <title>Chloroplast acquisition without the gene transfer in kleptoplastic sea slugs, Plakobranchus ocellatus.</title>
        <authorList>
            <person name="Maeda T."/>
            <person name="Takahashi S."/>
            <person name="Yoshida T."/>
            <person name="Shimamura S."/>
            <person name="Takaki Y."/>
            <person name="Nagai Y."/>
            <person name="Toyoda A."/>
            <person name="Suzuki Y."/>
            <person name="Arimoto A."/>
            <person name="Ishii H."/>
            <person name="Satoh N."/>
            <person name="Nishiyama T."/>
            <person name="Hasebe M."/>
            <person name="Maruyama T."/>
            <person name="Minagawa J."/>
            <person name="Obokata J."/>
            <person name="Shigenobu S."/>
        </authorList>
    </citation>
    <scope>NUCLEOTIDE SEQUENCE [LARGE SCALE GENOMIC DNA]</scope>
</reference>
<dbReference type="InterPro" id="IPR052560">
    <property type="entry name" value="RdDP_mobile_element"/>
</dbReference>
<keyword evidence="2" id="KW-1185">Reference proteome</keyword>
<dbReference type="Gene3D" id="3.60.10.10">
    <property type="entry name" value="Endonuclease/exonuclease/phosphatase"/>
    <property type="match status" value="1"/>
</dbReference>
<evidence type="ECO:0000313" key="1">
    <source>
        <dbReference type="EMBL" id="GFR72982.1"/>
    </source>
</evidence>
<dbReference type="SUPFAM" id="SSF56219">
    <property type="entry name" value="DNase I-like"/>
    <property type="match status" value="1"/>
</dbReference>
<protein>
    <recommendedName>
        <fullName evidence="3">Endonuclease/exonuclease/phosphatase domain-containing protein</fullName>
    </recommendedName>
</protein>
<accession>A0AAV4FHS6</accession>